<evidence type="ECO:0000313" key="1">
    <source>
        <dbReference type="EMBL" id="UYF97231.1"/>
    </source>
</evidence>
<evidence type="ECO:0000313" key="2">
    <source>
        <dbReference type="Proteomes" id="UP001163947"/>
    </source>
</evidence>
<sequence length="98" mass="10272">MGTTQRGIAWLLAPSLQERVQDAGVLEAVAINEGVDAFLKLSKYNGFQLVSFDRSIDSPSSEQINRSVQIADAPADSVEVGVGRAPAVLADVAGTSNN</sequence>
<keyword evidence="1" id="KW-0614">Plasmid</keyword>
<accession>A0AA46P2B8</accession>
<dbReference type="EMBL" id="CP106984">
    <property type="protein sequence ID" value="UYF97231.1"/>
    <property type="molecule type" value="Genomic_DNA"/>
</dbReference>
<gene>
    <name evidence="1" type="ORF">OCS65_28645</name>
</gene>
<protein>
    <submittedName>
        <fullName evidence="1">Uncharacterized protein</fullName>
    </submittedName>
</protein>
<dbReference type="GeneID" id="83624476"/>
<geneLocation type="plasmid" evidence="1 2">
    <name>pN1</name>
</geneLocation>
<proteinExistence type="predicted"/>
<name>A0AA46P2B8_9NOCA</name>
<dbReference type="RefSeq" id="WP_263510498.1">
    <property type="nucleotide sequence ID" value="NZ_CP106984.1"/>
</dbReference>
<dbReference type="Proteomes" id="UP001163947">
    <property type="component" value="Plasmid pN1"/>
</dbReference>
<reference evidence="1" key="1">
    <citation type="submission" date="2022-09" db="EMBL/GenBank/DDBJ databases">
        <title>The genome sequence of Rhodococcus aetherivorans N1.</title>
        <authorList>
            <person name="Jiang W."/>
        </authorList>
    </citation>
    <scope>NUCLEOTIDE SEQUENCE</scope>
    <source>
        <strain evidence="1">N1</strain>
        <plasmid evidence="1">pN1</plasmid>
    </source>
</reference>
<organism evidence="1 2">
    <name type="scientific">Rhodococcus aetherivorans</name>
    <dbReference type="NCBI Taxonomy" id="191292"/>
    <lineage>
        <taxon>Bacteria</taxon>
        <taxon>Bacillati</taxon>
        <taxon>Actinomycetota</taxon>
        <taxon>Actinomycetes</taxon>
        <taxon>Mycobacteriales</taxon>
        <taxon>Nocardiaceae</taxon>
        <taxon>Rhodococcus</taxon>
    </lineage>
</organism>
<dbReference type="AlphaFoldDB" id="A0AA46P2B8"/>